<dbReference type="AlphaFoldDB" id="A0A9X9X8Y8"/>
<name>A0A9X9X8Y8_9PROT</name>
<dbReference type="Proteomes" id="UP001138709">
    <property type="component" value="Unassembled WGS sequence"/>
</dbReference>
<accession>A0A9X9X8Y8</accession>
<evidence type="ECO:0000313" key="3">
    <source>
        <dbReference type="Proteomes" id="UP001138709"/>
    </source>
</evidence>
<evidence type="ECO:0000259" key="1">
    <source>
        <dbReference type="Pfam" id="PF04965"/>
    </source>
</evidence>
<dbReference type="EMBL" id="JAAEDL010000005">
    <property type="protein sequence ID" value="MBR0680174.1"/>
    <property type="molecule type" value="Genomic_DNA"/>
</dbReference>
<protein>
    <submittedName>
        <fullName evidence="2">GPW/gp25 family protein</fullName>
    </submittedName>
</protein>
<sequence length="127" mass="13724">MPATAAYLAFPFVPDARGRSATVGRERHIREMVEQVLFTAPGERVMRPEFGCGVKELLFQPASEALAAATQQMIHGALIRWLEDWIAVQSVTVAVEDSSLIVTVAYVPRLGGEARQESFTLPAGGGP</sequence>
<gene>
    <name evidence="2" type="ORF">GXW74_06725</name>
</gene>
<proteinExistence type="predicted"/>
<dbReference type="SUPFAM" id="SSF160719">
    <property type="entry name" value="gpW/gp25-like"/>
    <property type="match status" value="1"/>
</dbReference>
<reference evidence="2" key="1">
    <citation type="submission" date="2020-01" db="EMBL/GenBank/DDBJ databases">
        <authorList>
            <person name="Rat A."/>
        </authorList>
    </citation>
    <scope>NUCLEOTIDE SEQUENCE</scope>
    <source>
        <strain evidence="2">LMG 31228</strain>
    </source>
</reference>
<organism evidence="2 3">
    <name type="scientific">Neoroseomonas eburnea</name>
    <dbReference type="NCBI Taxonomy" id="1346889"/>
    <lineage>
        <taxon>Bacteria</taxon>
        <taxon>Pseudomonadati</taxon>
        <taxon>Pseudomonadota</taxon>
        <taxon>Alphaproteobacteria</taxon>
        <taxon>Acetobacterales</taxon>
        <taxon>Acetobacteraceae</taxon>
        <taxon>Neoroseomonas</taxon>
    </lineage>
</organism>
<dbReference type="InterPro" id="IPR007048">
    <property type="entry name" value="IraD/Gp25-like"/>
</dbReference>
<dbReference type="Pfam" id="PF04965">
    <property type="entry name" value="GPW_gp25"/>
    <property type="match status" value="1"/>
</dbReference>
<dbReference type="Gene3D" id="3.10.450.40">
    <property type="match status" value="1"/>
</dbReference>
<feature type="domain" description="IraD/Gp25-like" evidence="1">
    <location>
        <begin position="26"/>
        <end position="106"/>
    </location>
</feature>
<keyword evidence="3" id="KW-1185">Reference proteome</keyword>
<reference evidence="2" key="2">
    <citation type="journal article" date="2021" name="Syst. Appl. Microbiol.">
        <title>Roseomonas hellenica sp. nov., isolated from roots of wild-growing Alkanna tinctoria.</title>
        <authorList>
            <person name="Rat A."/>
            <person name="Naranjo H.D."/>
            <person name="Lebbe L."/>
            <person name="Cnockaert M."/>
            <person name="Krigas N."/>
            <person name="Grigoriadou K."/>
            <person name="Maloupa E."/>
            <person name="Willems A."/>
        </authorList>
    </citation>
    <scope>NUCLEOTIDE SEQUENCE</scope>
    <source>
        <strain evidence="2">LMG 31228</strain>
    </source>
</reference>
<comment type="caution">
    <text evidence="2">The sequence shown here is derived from an EMBL/GenBank/DDBJ whole genome shotgun (WGS) entry which is preliminary data.</text>
</comment>
<dbReference type="RefSeq" id="WP_211845711.1">
    <property type="nucleotide sequence ID" value="NZ_JAAEDL010000005.1"/>
</dbReference>
<evidence type="ECO:0000313" key="2">
    <source>
        <dbReference type="EMBL" id="MBR0680174.1"/>
    </source>
</evidence>